<dbReference type="Pfam" id="PF18306">
    <property type="entry name" value="LDcluster4"/>
    <property type="match status" value="1"/>
</dbReference>
<dbReference type="InterPro" id="IPR041164">
    <property type="entry name" value="LDcluster4"/>
</dbReference>
<accession>A0A158IW08</accession>
<proteinExistence type="predicted"/>
<dbReference type="EMBL" id="FCNY02000016">
    <property type="protein sequence ID" value="SAL60758.1"/>
    <property type="molecule type" value="Genomic_DNA"/>
</dbReference>
<dbReference type="Proteomes" id="UP000054740">
    <property type="component" value="Unassembled WGS sequence"/>
</dbReference>
<name>A0A158IW08_CABCO</name>
<evidence type="ECO:0000313" key="2">
    <source>
        <dbReference type="Proteomes" id="UP000054740"/>
    </source>
</evidence>
<protein>
    <submittedName>
        <fullName evidence="1">DNA-binding protein</fullName>
    </submittedName>
</protein>
<dbReference type="SUPFAM" id="SSF102405">
    <property type="entry name" value="MCP/YpsA-like"/>
    <property type="match status" value="1"/>
</dbReference>
<dbReference type="Gene3D" id="3.40.50.450">
    <property type="match status" value="1"/>
</dbReference>
<dbReference type="GO" id="GO:0003677">
    <property type="term" value="F:DNA binding"/>
    <property type="evidence" value="ECO:0007669"/>
    <property type="project" value="UniProtKB-KW"/>
</dbReference>
<organism evidence="1 2">
    <name type="scientific">Caballeronia cordobensis</name>
    <name type="common">Burkholderia cordobensis</name>
    <dbReference type="NCBI Taxonomy" id="1353886"/>
    <lineage>
        <taxon>Bacteria</taxon>
        <taxon>Pseudomonadati</taxon>
        <taxon>Pseudomonadota</taxon>
        <taxon>Betaproteobacteria</taxon>
        <taxon>Burkholderiales</taxon>
        <taxon>Burkholderiaceae</taxon>
        <taxon>Caballeronia</taxon>
    </lineage>
</organism>
<reference evidence="2" key="1">
    <citation type="submission" date="2016-01" db="EMBL/GenBank/DDBJ databases">
        <authorList>
            <person name="Peeters C."/>
        </authorList>
    </citation>
    <scope>NUCLEOTIDE SEQUENCE [LARGE SCALE GENOMIC DNA]</scope>
</reference>
<dbReference type="AlphaFoldDB" id="A0A158IW08"/>
<gene>
    <name evidence="1" type="ORF">AWB70_05496</name>
</gene>
<keyword evidence="1" id="KW-0238">DNA-binding</keyword>
<evidence type="ECO:0000313" key="1">
    <source>
        <dbReference type="EMBL" id="SAL60758.1"/>
    </source>
</evidence>
<keyword evidence="2" id="KW-1185">Reference proteome</keyword>
<dbReference type="RefSeq" id="WP_053570005.1">
    <property type="nucleotide sequence ID" value="NZ_FCNY02000016.1"/>
</dbReference>
<sequence length="188" mass="20038">MKLKTIAVMGSGKLPWSELSVPLGKWIAESGHNLLTGGGQGVMSEVSRAFTSVEGRAGRSIGIVPTRPDPMAGFVPLDGYPNPYIDIAIVTPLPRREPGQDEGAINRNHVNVLSGDAIVALPGGPGTAQEIEIALRWRKPLILFGPRDVHEYGIEDAPLATTLAEVESFLREVLAQMDAKPDQPGSGR</sequence>